<dbReference type="STRING" id="157072.A0A024UGT4"/>
<dbReference type="GeneID" id="20081012"/>
<proteinExistence type="predicted"/>
<dbReference type="AlphaFoldDB" id="A0A024UGT4"/>
<dbReference type="Pfam" id="PF15907">
    <property type="entry name" value="Itfg2"/>
    <property type="match status" value="1"/>
</dbReference>
<dbReference type="GO" id="GO:0032006">
    <property type="term" value="P:regulation of TOR signaling"/>
    <property type="evidence" value="ECO:0007669"/>
    <property type="project" value="TreeGrafter"/>
</dbReference>
<dbReference type="RefSeq" id="XP_008866276.1">
    <property type="nucleotide sequence ID" value="XM_008868054.1"/>
</dbReference>
<dbReference type="InterPro" id="IPR036322">
    <property type="entry name" value="WD40_repeat_dom_sf"/>
</dbReference>
<feature type="compositionally biased region" description="Low complexity" evidence="1">
    <location>
        <begin position="605"/>
        <end position="615"/>
    </location>
</feature>
<feature type="region of interest" description="Disordered" evidence="1">
    <location>
        <begin position="596"/>
        <end position="655"/>
    </location>
</feature>
<dbReference type="SUPFAM" id="SSF50978">
    <property type="entry name" value="WD40 repeat-like"/>
    <property type="match status" value="1"/>
</dbReference>
<protein>
    <submittedName>
        <fullName evidence="2">Uncharacterized protein</fullName>
    </submittedName>
</protein>
<dbReference type="OrthoDB" id="9996127at2759"/>
<feature type="compositionally biased region" description="Basic residues" evidence="1">
    <location>
        <begin position="638"/>
        <end position="655"/>
    </location>
</feature>
<feature type="compositionally biased region" description="Polar residues" evidence="1">
    <location>
        <begin position="514"/>
        <end position="530"/>
    </location>
</feature>
<feature type="region of interest" description="Disordered" evidence="1">
    <location>
        <begin position="480"/>
        <end position="530"/>
    </location>
</feature>
<feature type="region of interest" description="Disordered" evidence="1">
    <location>
        <begin position="544"/>
        <end position="564"/>
    </location>
</feature>
<organism evidence="2">
    <name type="scientific">Aphanomyces invadans</name>
    <dbReference type="NCBI Taxonomy" id="157072"/>
    <lineage>
        <taxon>Eukaryota</taxon>
        <taxon>Sar</taxon>
        <taxon>Stramenopiles</taxon>
        <taxon>Oomycota</taxon>
        <taxon>Saprolegniomycetes</taxon>
        <taxon>Saprolegniales</taxon>
        <taxon>Verrucalvaceae</taxon>
        <taxon>Aphanomyces</taxon>
    </lineage>
</organism>
<evidence type="ECO:0000256" key="1">
    <source>
        <dbReference type="SAM" id="MobiDB-lite"/>
    </source>
</evidence>
<gene>
    <name evidence="2" type="ORF">H310_03962</name>
</gene>
<dbReference type="EMBL" id="KI913957">
    <property type="protein sequence ID" value="ETW04838.1"/>
    <property type="molecule type" value="Genomic_DNA"/>
</dbReference>
<dbReference type="InterPro" id="IPR015943">
    <property type="entry name" value="WD40/YVTN_repeat-like_dom_sf"/>
</dbReference>
<name>A0A024UGT4_9STRA</name>
<dbReference type="VEuPathDB" id="FungiDB:H310_03962"/>
<feature type="compositionally biased region" description="Polar residues" evidence="1">
    <location>
        <begin position="624"/>
        <end position="637"/>
    </location>
</feature>
<sequence>MSAAVRSVCLVPSGLLNFEGKIMPNAHTIVDDVDSPGSDRELIVGSMSGKLAIFKGLSTCDSACTLTVDGCISSIVTLPVVQALPASTKLFILVMTAEGTCEVLRRAVDQGALALHKHSQFAIPLNVSAAEMLSRSLLVLGTRDSSIHFMDVSHLDAVKEVFKHHVPGQVESFFRSSPLDGSALAESTQSSFEHDPDDEPSLLVSLHTGDVLHVTQTTSTVLEQGDSLQCGRAYVLSGVQAKGASACDAFGYFNGHVKLKDAGTGALRWSIQLPDALLAMATINLFQDGDEEVMLCCWNGDVFIVNAAGSQLKFTIPFSVSAFFSGSFATATDRGGGSDDVLFCATTSGGILYYVGMGQSIRHIRHDSVLDEIKHSTLFSSIDTPLKRRSVLAALQRRWPSAYRALSHQALSDDDDSTAPTLQQCIRACVYASNSIFSQPPTPVAPVVEAAADPIPTDIPAAADDDVSSGEECRVGNSLEVAGDTVDGTESAQLATDPADDELTRGDERDIVQDDNSVQAPSTSIQPTTATACEDLVPSQEIAGERPLISAPQSPQKDYAAEVDDGTHDPALEQSIEAATIPTAADNTPFSYGKSVNGIVHDHPSSPLAAASPLPFSRGDESSAHPQATQSPATPTNQRRRGRGKGPSRQKKSDA</sequence>
<feature type="compositionally biased region" description="Basic and acidic residues" evidence="1">
    <location>
        <begin position="502"/>
        <end position="512"/>
    </location>
</feature>
<dbReference type="PANTHER" id="PTHR16317">
    <property type="entry name" value="INTEGRIN ALPHA REPEAT DOMAIN-CONTAINING"/>
    <property type="match status" value="1"/>
</dbReference>
<dbReference type="Gene3D" id="2.130.10.10">
    <property type="entry name" value="YVTN repeat-like/Quinoprotein amine dehydrogenase"/>
    <property type="match status" value="1"/>
</dbReference>
<accession>A0A024UGT4</accession>
<evidence type="ECO:0000313" key="2">
    <source>
        <dbReference type="EMBL" id="ETW04838.1"/>
    </source>
</evidence>
<dbReference type="PANTHER" id="PTHR16317:SF1">
    <property type="entry name" value="KICSTOR COMPLEX PROTEIN ITFG2"/>
    <property type="match status" value="1"/>
</dbReference>
<dbReference type="InterPro" id="IPR031793">
    <property type="entry name" value="KICSTOR_ITFG2"/>
</dbReference>
<reference evidence="2" key="1">
    <citation type="submission" date="2013-12" db="EMBL/GenBank/DDBJ databases">
        <title>The Genome Sequence of Aphanomyces invadans NJM9701.</title>
        <authorList>
            <consortium name="The Broad Institute Genomics Platform"/>
            <person name="Russ C."/>
            <person name="Tyler B."/>
            <person name="van West P."/>
            <person name="Dieguez-Uribeondo J."/>
            <person name="Young S.K."/>
            <person name="Zeng Q."/>
            <person name="Gargeya S."/>
            <person name="Fitzgerald M."/>
            <person name="Abouelleil A."/>
            <person name="Alvarado L."/>
            <person name="Chapman S.B."/>
            <person name="Gainer-Dewar J."/>
            <person name="Goldberg J."/>
            <person name="Griggs A."/>
            <person name="Gujja S."/>
            <person name="Hansen M."/>
            <person name="Howarth C."/>
            <person name="Imamovic A."/>
            <person name="Ireland A."/>
            <person name="Larimer J."/>
            <person name="McCowan C."/>
            <person name="Murphy C."/>
            <person name="Pearson M."/>
            <person name="Poon T.W."/>
            <person name="Priest M."/>
            <person name="Roberts A."/>
            <person name="Saif S."/>
            <person name="Shea T."/>
            <person name="Sykes S."/>
            <person name="Wortman J."/>
            <person name="Nusbaum C."/>
            <person name="Birren B."/>
        </authorList>
    </citation>
    <scope>NUCLEOTIDE SEQUENCE [LARGE SCALE GENOMIC DNA]</scope>
    <source>
        <strain evidence="2">NJM9701</strain>
    </source>
</reference>